<dbReference type="Proteomes" id="UP000812013">
    <property type="component" value="Unassembled WGS sequence"/>
</dbReference>
<dbReference type="EMBL" id="WTFF01000033">
    <property type="protein sequence ID" value="MBW5481790.1"/>
    <property type="molecule type" value="Genomic_DNA"/>
</dbReference>
<keyword evidence="2" id="KW-1185">Reference proteome</keyword>
<organism evidence="1 2">
    <name type="scientific">Streptomyces bambusae</name>
    <dbReference type="NCBI Taxonomy" id="1550616"/>
    <lineage>
        <taxon>Bacteria</taxon>
        <taxon>Bacillati</taxon>
        <taxon>Actinomycetota</taxon>
        <taxon>Actinomycetes</taxon>
        <taxon>Kitasatosporales</taxon>
        <taxon>Streptomycetaceae</taxon>
        <taxon>Streptomyces</taxon>
    </lineage>
</organism>
<accession>A0ABS6Z503</accession>
<sequence length="114" mass="12552">MTFATPEPQQFPEVFGVAPIAVGDYQRKLDFSEVVDGELEFSYDVVGRSIAVSWHPTAGGGHFSTFREGATLLRIVDSPESSKLVMEFSTQDTVGNLEVQIFPHVSISERTLIC</sequence>
<reference evidence="1 2" key="1">
    <citation type="submission" date="2019-12" db="EMBL/GenBank/DDBJ databases">
        <title>Genome sequence of Streptomyces bambusae.</title>
        <authorList>
            <person name="Bansal K."/>
            <person name="Choksket S."/>
            <person name="Korpole S."/>
            <person name="Patil P.B."/>
        </authorList>
    </citation>
    <scope>NUCLEOTIDE SEQUENCE [LARGE SCALE GENOMIC DNA]</scope>
    <source>
        <strain evidence="1 2">SK60</strain>
    </source>
</reference>
<name>A0ABS6Z503_9ACTN</name>
<evidence type="ECO:0000313" key="1">
    <source>
        <dbReference type="EMBL" id="MBW5481790.1"/>
    </source>
</evidence>
<gene>
    <name evidence="1" type="ORF">GPJ59_07800</name>
</gene>
<dbReference type="RefSeq" id="WP_219665729.1">
    <property type="nucleotide sequence ID" value="NZ_WTFF01000033.1"/>
</dbReference>
<evidence type="ECO:0000313" key="2">
    <source>
        <dbReference type="Proteomes" id="UP000812013"/>
    </source>
</evidence>
<comment type="caution">
    <text evidence="1">The sequence shown here is derived from an EMBL/GenBank/DDBJ whole genome shotgun (WGS) entry which is preliminary data.</text>
</comment>
<proteinExistence type="predicted"/>
<protein>
    <submittedName>
        <fullName evidence="1">Uncharacterized protein</fullName>
    </submittedName>
</protein>